<proteinExistence type="predicted"/>
<evidence type="ECO:0000313" key="1">
    <source>
        <dbReference type="EMBL" id="ADG77703.1"/>
    </source>
</evidence>
<reference evidence="2" key="1">
    <citation type="submission" date="2010-03" db="EMBL/GenBank/DDBJ databases">
        <title>The complete chromosome of Tsukamurella paurometabola DSM 20162.</title>
        <authorList>
            <consortium name="US DOE Joint Genome Institute (JGI-PGF)"/>
            <person name="Lucas S."/>
            <person name="Copeland A."/>
            <person name="Lapidus A."/>
            <person name="Glavina del Rio T."/>
            <person name="Dalin E."/>
            <person name="Tice H."/>
            <person name="Bruce D."/>
            <person name="Goodwin L."/>
            <person name="Pitluck S."/>
            <person name="Kyrpides N."/>
            <person name="Mavromatis K."/>
            <person name="Ivanova N."/>
            <person name="Mikhailova N."/>
            <person name="Munk A.C."/>
            <person name="Brettin T."/>
            <person name="Detter J.C."/>
            <person name="Tapia R."/>
            <person name="Han C."/>
            <person name="Larimer F."/>
            <person name="Land M."/>
            <person name="Hauser L."/>
            <person name="Markowitz V."/>
            <person name="Cheng J.-F."/>
            <person name="Hugenholtz P."/>
            <person name="Woyke T."/>
            <person name="Wu D."/>
            <person name="Jando M."/>
            <person name="Brambilla E."/>
            <person name="Klenk H.-P."/>
            <person name="Eisen J.A."/>
        </authorList>
    </citation>
    <scope>NUCLEOTIDE SEQUENCE [LARGE SCALE GENOMIC DNA]</scope>
    <source>
        <strain evidence="2">ATCC 8368 / DSM 20162 / CCUG 35730 / CIP 100753 / JCM 10117 / KCTC 9821 / NBRC 16120 / NCIMB 702349 / NCTC 13040</strain>
    </source>
</reference>
<dbReference type="Proteomes" id="UP000001213">
    <property type="component" value="Chromosome"/>
</dbReference>
<dbReference type="STRING" id="521096.Tpau_1071"/>
<dbReference type="eggNOG" id="COG5340">
    <property type="taxonomic scope" value="Bacteria"/>
</dbReference>
<dbReference type="RefSeq" id="WP_013125741.1">
    <property type="nucleotide sequence ID" value="NC_014158.1"/>
</dbReference>
<name>D5UVB3_TSUPD</name>
<sequence>MGEMVPRAHLLATGWSSDRLTNAVRSGELYRPAPGWYSAAKSETEWERYRTTVIATARRRGGVVSHESAAVLHGIPYLRPRRNQVHLTIDRPSGGGVRAHVYLHPRPLRPDDTCTVGGVAVTSRARTAIDVAMTGDLERAVCAIDAVRLVPRVLEPGHPKPTALEELAECLEFLGRRRGVAVARRAVELSVTCSESPGESWSRVQMHSWGLPTPQLQVEHRIDGATYFTDFEWGRVAGEFDGRGKYGVDTRLREHALEREKERQEAFEAAGFEVIRWGWRVLARPGRLRDLLLPALSRHGVVSA</sequence>
<gene>
    <name evidence="1" type="ordered locus">Tpau_1071</name>
</gene>
<dbReference type="AlphaFoldDB" id="D5UVB3"/>
<dbReference type="EMBL" id="CP001966">
    <property type="protein sequence ID" value="ADG77703.1"/>
    <property type="molecule type" value="Genomic_DNA"/>
</dbReference>
<accession>D5UVB3</accession>
<organism evidence="1 2">
    <name type="scientific">Tsukamurella paurometabola (strain ATCC 8368 / DSM 20162 / CCUG 35730 / CIP 100753 / JCM 10117 / KCTC 9821 / NBRC 16120 / NCIMB 702349 / NCTC 13040)</name>
    <name type="common">Corynebacterium paurometabolum</name>
    <dbReference type="NCBI Taxonomy" id="521096"/>
    <lineage>
        <taxon>Bacteria</taxon>
        <taxon>Bacillati</taxon>
        <taxon>Actinomycetota</taxon>
        <taxon>Actinomycetes</taxon>
        <taxon>Mycobacteriales</taxon>
        <taxon>Tsukamurellaceae</taxon>
        <taxon>Tsukamurella</taxon>
    </lineage>
</organism>
<dbReference type="KEGG" id="tpr:Tpau_1071"/>
<keyword evidence="2" id="KW-1185">Reference proteome</keyword>
<dbReference type="HOGENOM" id="CLU_052626_4_0_11"/>
<evidence type="ECO:0000313" key="2">
    <source>
        <dbReference type="Proteomes" id="UP000001213"/>
    </source>
</evidence>
<protein>
    <recommendedName>
        <fullName evidence="3">Transcriptional regulator, AbiEi antitoxin, Type IV TA system</fullName>
    </recommendedName>
</protein>
<reference evidence="1 2" key="2">
    <citation type="journal article" date="2011" name="Stand. Genomic Sci.">
        <title>Complete genome sequence of Tsukamurella paurometabola type strain (no. 33).</title>
        <authorList>
            <person name="Munk A.C."/>
            <person name="Lapidus A."/>
            <person name="Lucas S."/>
            <person name="Nolan M."/>
            <person name="Tice H."/>
            <person name="Cheng J.F."/>
            <person name="Del Rio T.G."/>
            <person name="Goodwin L."/>
            <person name="Pitluck S."/>
            <person name="Liolios K."/>
            <person name="Huntemann M."/>
            <person name="Ivanova N."/>
            <person name="Mavromatis K."/>
            <person name="Mikhailova N."/>
            <person name="Pati A."/>
            <person name="Chen A."/>
            <person name="Palaniappan K."/>
            <person name="Tapia R."/>
            <person name="Han C."/>
            <person name="Land M."/>
            <person name="Hauser L."/>
            <person name="Chang Y.J."/>
            <person name="Jeffries C.D."/>
            <person name="Brettin T."/>
            <person name="Yasawong M."/>
            <person name="Brambilla E.M."/>
            <person name="Rohde M."/>
            <person name="Sikorski J."/>
            <person name="Goker M."/>
            <person name="Detter J.C."/>
            <person name="Woyke T."/>
            <person name="Bristow J."/>
            <person name="Eisen J.A."/>
            <person name="Markowitz V."/>
            <person name="Hugenholtz P."/>
            <person name="Kyrpides N.C."/>
            <person name="Klenk H.P."/>
        </authorList>
    </citation>
    <scope>NUCLEOTIDE SEQUENCE [LARGE SCALE GENOMIC DNA]</scope>
    <source>
        <strain evidence="2">ATCC 8368 / DSM 20162 / CCUG 35730 / CIP 100753 / JCM 10117 / KCTC 9821 / NBRC 16120 / NCIMB 702349 / NCTC 13040</strain>
    </source>
</reference>
<evidence type="ECO:0008006" key="3">
    <source>
        <dbReference type="Google" id="ProtNLM"/>
    </source>
</evidence>